<proteinExistence type="predicted"/>
<evidence type="ECO:0000256" key="1">
    <source>
        <dbReference type="SAM" id="Coils"/>
    </source>
</evidence>
<feature type="coiled-coil region" evidence="1">
    <location>
        <begin position="209"/>
        <end position="236"/>
    </location>
</feature>
<evidence type="ECO:0000259" key="3">
    <source>
        <dbReference type="PROSITE" id="PS50888"/>
    </source>
</evidence>
<evidence type="ECO:0000313" key="5">
    <source>
        <dbReference type="Proteomes" id="UP001629113"/>
    </source>
</evidence>
<dbReference type="Pfam" id="PF00010">
    <property type="entry name" value="HLH"/>
    <property type="match status" value="1"/>
</dbReference>
<sequence>MEPVHGHFAPTEHMDYHNPAWEQQHDWSQSATHWDSNSTSSSEAMPIWQYTAAALNRPDGITYYPTEAPLSPVSNHGPSPSTGSYASNGRFPNIAANYRLSSSQYAEQTRIPTTYGENFDIEEEDEEDSDTHTSWDAQPSPNLPTPPHKPGHRRNNSATDATSRSAKRAHTVVERNYRERLNDKIADLALYLFDTSSDSRTKPSKSLVMTRAKERLKQLEAQNKTLEIEVVRLRQQIAILDHIVASTRGPEAQSGSLTS</sequence>
<protein>
    <recommendedName>
        <fullName evidence="3">BHLH domain-containing protein</fullName>
    </recommendedName>
</protein>
<dbReference type="EMBL" id="JBFCZG010000010">
    <property type="protein sequence ID" value="KAL3417985.1"/>
    <property type="molecule type" value="Genomic_DNA"/>
</dbReference>
<organism evidence="4 5">
    <name type="scientific">Phlyctema vagabunda</name>
    <dbReference type="NCBI Taxonomy" id="108571"/>
    <lineage>
        <taxon>Eukaryota</taxon>
        <taxon>Fungi</taxon>
        <taxon>Dikarya</taxon>
        <taxon>Ascomycota</taxon>
        <taxon>Pezizomycotina</taxon>
        <taxon>Leotiomycetes</taxon>
        <taxon>Helotiales</taxon>
        <taxon>Dermateaceae</taxon>
        <taxon>Phlyctema</taxon>
    </lineage>
</organism>
<comment type="caution">
    <text evidence="4">The sequence shown here is derived from an EMBL/GenBank/DDBJ whole genome shotgun (WGS) entry which is preliminary data.</text>
</comment>
<dbReference type="SMART" id="SM00353">
    <property type="entry name" value="HLH"/>
    <property type="match status" value="1"/>
</dbReference>
<reference evidence="4 5" key="1">
    <citation type="submission" date="2024-06" db="EMBL/GenBank/DDBJ databases">
        <title>Complete genome of Phlyctema vagabunda strain 19-DSS-EL-015.</title>
        <authorList>
            <person name="Fiorenzani C."/>
        </authorList>
    </citation>
    <scope>NUCLEOTIDE SEQUENCE [LARGE SCALE GENOMIC DNA]</scope>
    <source>
        <strain evidence="4 5">19-DSS-EL-015</strain>
    </source>
</reference>
<feature type="region of interest" description="Disordered" evidence="2">
    <location>
        <begin position="122"/>
        <end position="171"/>
    </location>
</feature>
<evidence type="ECO:0000256" key="2">
    <source>
        <dbReference type="SAM" id="MobiDB-lite"/>
    </source>
</evidence>
<feature type="region of interest" description="Disordered" evidence="2">
    <location>
        <begin position="69"/>
        <end position="88"/>
    </location>
</feature>
<keyword evidence="1" id="KW-0175">Coiled coil</keyword>
<feature type="compositionally biased region" description="Polar residues" evidence="2">
    <location>
        <begin position="72"/>
        <end position="87"/>
    </location>
</feature>
<dbReference type="PROSITE" id="PS50888">
    <property type="entry name" value="BHLH"/>
    <property type="match status" value="1"/>
</dbReference>
<dbReference type="SUPFAM" id="SSF47459">
    <property type="entry name" value="HLH, helix-loop-helix DNA-binding domain"/>
    <property type="match status" value="1"/>
</dbReference>
<dbReference type="InterPro" id="IPR011598">
    <property type="entry name" value="bHLH_dom"/>
</dbReference>
<accession>A0ABR4P3V1</accession>
<evidence type="ECO:0000313" key="4">
    <source>
        <dbReference type="EMBL" id="KAL3417985.1"/>
    </source>
</evidence>
<dbReference type="Gene3D" id="4.10.280.10">
    <property type="entry name" value="Helix-loop-helix DNA-binding domain"/>
    <property type="match status" value="1"/>
</dbReference>
<dbReference type="Proteomes" id="UP001629113">
    <property type="component" value="Unassembled WGS sequence"/>
</dbReference>
<name>A0ABR4P3V1_9HELO</name>
<dbReference type="InterPro" id="IPR036638">
    <property type="entry name" value="HLH_DNA-bd_sf"/>
</dbReference>
<keyword evidence="5" id="KW-1185">Reference proteome</keyword>
<gene>
    <name evidence="4" type="ORF">PVAG01_10995</name>
</gene>
<feature type="domain" description="BHLH" evidence="3">
    <location>
        <begin position="165"/>
        <end position="219"/>
    </location>
</feature>